<dbReference type="Gene3D" id="2.130.10.10">
    <property type="entry name" value="YVTN repeat-like/Quinoprotein amine dehydrogenase"/>
    <property type="match status" value="3"/>
</dbReference>
<evidence type="ECO:0000256" key="1">
    <source>
        <dbReference type="ARBA" id="ARBA00022574"/>
    </source>
</evidence>
<dbReference type="SUPFAM" id="SSF50978">
    <property type="entry name" value="WD40 repeat-like"/>
    <property type="match status" value="1"/>
</dbReference>
<dbReference type="Pfam" id="PF00400">
    <property type="entry name" value="WD40"/>
    <property type="match status" value="3"/>
</dbReference>
<sequence>MYPTLLVPSELVNELSSLSPPLHHSRALVKRLDLYGKLYGHKGCVNSVHFCPNGAILVSGSDDKDIIFWNWETKSKMLAYSSGHSDNVFEAQIMPYTEDRVVVTSAADGQLAVPSIYTMGVQSFFKLLTDCHFQSAALNLLKLVWMFSISPPLLHTSSYRGFWLQGIFPFTFPYQVRLGQMREDGKVDTKLLGMHHGRIHKLAIEPGSPHNFYSCGEDGLVQHFDLRTETAVKLFTCFSFSDSKQPILLNTIVIDPRNPHYFSTGGFDEYARVYDIRNYQRDASNGFDQPVNTFCPLHLIGCSNVHITGLAYSRTSELLVSYNDELIYMFEKNMGVGPNPRTIQAEGFHNLDKPQVYEGHRNSETVKGVSFFGPCDEYVVSGSDCGHIYIWKKTGGELMRMMVGDKHIVNCMEPHPFFPFLATSGFDENVKLWAPAARKLHSIPKNAKQIMTANKRGREARARITLSPDVIMHVLRLQRRQTLLYTEPLSADADSDSDSTPEDGSAASPRDCNIS</sequence>
<reference evidence="5 6" key="1">
    <citation type="journal article" date="2017" name="Nature">
        <title>The Apostasia genome and the evolution of orchids.</title>
        <authorList>
            <person name="Zhang G.Q."/>
            <person name="Liu K.W."/>
            <person name="Li Z."/>
            <person name="Lohaus R."/>
            <person name="Hsiao Y.Y."/>
            <person name="Niu S.C."/>
            <person name="Wang J.Y."/>
            <person name="Lin Y.C."/>
            <person name="Xu Q."/>
            <person name="Chen L.J."/>
            <person name="Yoshida K."/>
            <person name="Fujiwara S."/>
            <person name="Wang Z.W."/>
            <person name="Zhang Y.Q."/>
            <person name="Mitsuda N."/>
            <person name="Wang M."/>
            <person name="Liu G.H."/>
            <person name="Pecoraro L."/>
            <person name="Huang H.X."/>
            <person name="Xiao X.J."/>
            <person name="Lin M."/>
            <person name="Wu X.Y."/>
            <person name="Wu W.L."/>
            <person name="Chen Y.Y."/>
            <person name="Chang S.B."/>
            <person name="Sakamoto S."/>
            <person name="Ohme-Takagi M."/>
            <person name="Yagi M."/>
            <person name="Zeng S.J."/>
            <person name="Shen C.Y."/>
            <person name="Yeh C.M."/>
            <person name="Luo Y.B."/>
            <person name="Tsai W.C."/>
            <person name="Van de Peer Y."/>
            <person name="Liu Z.J."/>
        </authorList>
    </citation>
    <scope>NUCLEOTIDE SEQUENCE [LARGE SCALE GENOMIC DNA]</scope>
    <source>
        <strain evidence="6">cv. Shenzhen</strain>
        <tissue evidence="5">Stem</tissue>
    </source>
</reference>
<dbReference type="InterPro" id="IPR001680">
    <property type="entry name" value="WD40_rpt"/>
</dbReference>
<dbReference type="STRING" id="1088818.A0A2I0B4E4"/>
<evidence type="ECO:0000313" key="5">
    <source>
        <dbReference type="EMBL" id="PKA62654.1"/>
    </source>
</evidence>
<evidence type="ECO:0000256" key="2">
    <source>
        <dbReference type="ARBA" id="ARBA00022737"/>
    </source>
</evidence>
<dbReference type="GO" id="GO:0005737">
    <property type="term" value="C:cytoplasm"/>
    <property type="evidence" value="ECO:0007669"/>
    <property type="project" value="TreeGrafter"/>
</dbReference>
<name>A0A2I0B4E4_9ASPA</name>
<dbReference type="SMART" id="SM00320">
    <property type="entry name" value="WD40"/>
    <property type="match status" value="6"/>
</dbReference>
<dbReference type="PROSITE" id="PS50294">
    <property type="entry name" value="WD_REPEATS_REGION"/>
    <property type="match status" value="1"/>
</dbReference>
<organism evidence="5 6">
    <name type="scientific">Apostasia shenzhenica</name>
    <dbReference type="NCBI Taxonomy" id="1088818"/>
    <lineage>
        <taxon>Eukaryota</taxon>
        <taxon>Viridiplantae</taxon>
        <taxon>Streptophyta</taxon>
        <taxon>Embryophyta</taxon>
        <taxon>Tracheophyta</taxon>
        <taxon>Spermatophyta</taxon>
        <taxon>Magnoliopsida</taxon>
        <taxon>Liliopsida</taxon>
        <taxon>Asparagales</taxon>
        <taxon>Orchidaceae</taxon>
        <taxon>Apostasioideae</taxon>
        <taxon>Apostasia</taxon>
    </lineage>
</organism>
<dbReference type="EMBL" id="KZ451916">
    <property type="protein sequence ID" value="PKA62654.1"/>
    <property type="molecule type" value="Genomic_DNA"/>
</dbReference>
<proteinExistence type="predicted"/>
<evidence type="ECO:0000256" key="3">
    <source>
        <dbReference type="PROSITE-ProRule" id="PRU00221"/>
    </source>
</evidence>
<feature type="repeat" description="WD" evidence="3">
    <location>
        <begin position="38"/>
        <end position="79"/>
    </location>
</feature>
<dbReference type="OrthoDB" id="4869960at2759"/>
<dbReference type="PROSITE" id="PS50082">
    <property type="entry name" value="WD_REPEATS_2"/>
    <property type="match status" value="1"/>
</dbReference>
<dbReference type="GO" id="GO:0080008">
    <property type="term" value="C:Cul4-RING E3 ubiquitin ligase complex"/>
    <property type="evidence" value="ECO:0007669"/>
    <property type="project" value="TreeGrafter"/>
</dbReference>
<accession>A0A2I0B4E4</accession>
<protein>
    <submittedName>
        <fullName evidence="5">Uncharacterized protein</fullName>
    </submittedName>
</protein>
<dbReference type="PANTHER" id="PTHR15574">
    <property type="entry name" value="WD REPEAT DOMAIN-CONTAINING FAMILY"/>
    <property type="match status" value="1"/>
</dbReference>
<dbReference type="InterPro" id="IPR015943">
    <property type="entry name" value="WD40/YVTN_repeat-like_dom_sf"/>
</dbReference>
<keyword evidence="1 3" id="KW-0853">WD repeat</keyword>
<evidence type="ECO:0000256" key="4">
    <source>
        <dbReference type="SAM" id="MobiDB-lite"/>
    </source>
</evidence>
<dbReference type="AlphaFoldDB" id="A0A2I0B4E4"/>
<dbReference type="InterPro" id="IPR036322">
    <property type="entry name" value="WD40_repeat_dom_sf"/>
</dbReference>
<evidence type="ECO:0000313" key="6">
    <source>
        <dbReference type="Proteomes" id="UP000236161"/>
    </source>
</evidence>
<keyword evidence="6" id="KW-1185">Reference proteome</keyword>
<keyword evidence="2" id="KW-0677">Repeat</keyword>
<feature type="region of interest" description="Disordered" evidence="4">
    <location>
        <begin position="488"/>
        <end position="515"/>
    </location>
</feature>
<gene>
    <name evidence="5" type="ORF">AXF42_Ash012241</name>
</gene>
<dbReference type="InterPro" id="IPR045151">
    <property type="entry name" value="DCAF8"/>
</dbReference>
<dbReference type="Proteomes" id="UP000236161">
    <property type="component" value="Unassembled WGS sequence"/>
</dbReference>
<dbReference type="PANTHER" id="PTHR15574:SF65">
    <property type="entry name" value="TRANSDUCIN_WD40 REPEAT-LIKE SUPERFAMILY PROTEIN"/>
    <property type="match status" value="1"/>
</dbReference>